<feature type="domain" description="RagB/SusD" evidence="7">
    <location>
        <begin position="321"/>
        <end position="644"/>
    </location>
</feature>
<evidence type="ECO:0000313" key="10">
    <source>
        <dbReference type="Proteomes" id="UP000187464"/>
    </source>
</evidence>
<feature type="domain" description="SusD-like N-terminal" evidence="8">
    <location>
        <begin position="22"/>
        <end position="231"/>
    </location>
</feature>
<evidence type="ECO:0000256" key="2">
    <source>
        <dbReference type="ARBA" id="ARBA00006275"/>
    </source>
</evidence>
<dbReference type="STRING" id="1642647.PSM36_1228"/>
<dbReference type="EMBL" id="LT605205">
    <property type="protein sequence ID" value="SCD20052.1"/>
    <property type="molecule type" value="Genomic_DNA"/>
</dbReference>
<evidence type="ECO:0000256" key="4">
    <source>
        <dbReference type="ARBA" id="ARBA00023136"/>
    </source>
</evidence>
<evidence type="ECO:0000256" key="6">
    <source>
        <dbReference type="SAM" id="SignalP"/>
    </source>
</evidence>
<accession>A0A1R3T1Z3</accession>
<keyword evidence="3 6" id="KW-0732">Signal</keyword>
<reference evidence="9 10" key="1">
    <citation type="submission" date="2016-08" db="EMBL/GenBank/DDBJ databases">
        <authorList>
            <person name="Seilhamer J.J."/>
        </authorList>
    </citation>
    <scope>NUCLEOTIDE SEQUENCE [LARGE SCALE GENOMIC DNA]</scope>
    <source>
        <strain evidence="9">M3/6</strain>
    </source>
</reference>
<dbReference type="AlphaFoldDB" id="A0A1R3T1Z3"/>
<dbReference type="InterPro" id="IPR033985">
    <property type="entry name" value="SusD-like_N"/>
</dbReference>
<name>A0A1R3T1Z3_9BACT</name>
<feature type="chain" id="PRO_5010345357" evidence="6">
    <location>
        <begin position="20"/>
        <end position="645"/>
    </location>
</feature>
<keyword evidence="5" id="KW-0998">Cell outer membrane</keyword>
<dbReference type="GO" id="GO:0009279">
    <property type="term" value="C:cell outer membrane"/>
    <property type="evidence" value="ECO:0007669"/>
    <property type="project" value="UniProtKB-SubCell"/>
</dbReference>
<dbReference type="Proteomes" id="UP000187464">
    <property type="component" value="Chromosome I"/>
</dbReference>
<evidence type="ECO:0000256" key="5">
    <source>
        <dbReference type="ARBA" id="ARBA00023237"/>
    </source>
</evidence>
<comment type="similarity">
    <text evidence="2">Belongs to the SusD family.</text>
</comment>
<evidence type="ECO:0000259" key="8">
    <source>
        <dbReference type="Pfam" id="PF14322"/>
    </source>
</evidence>
<evidence type="ECO:0000256" key="3">
    <source>
        <dbReference type="ARBA" id="ARBA00022729"/>
    </source>
</evidence>
<keyword evidence="10" id="KW-1185">Reference proteome</keyword>
<dbReference type="Pfam" id="PF07980">
    <property type="entry name" value="SusD_RagB"/>
    <property type="match status" value="1"/>
</dbReference>
<evidence type="ECO:0000313" key="9">
    <source>
        <dbReference type="EMBL" id="SCD20052.1"/>
    </source>
</evidence>
<dbReference type="RefSeq" id="WP_076929740.1">
    <property type="nucleotide sequence ID" value="NZ_DAMBAO010000010.1"/>
</dbReference>
<proteinExistence type="inferred from homology"/>
<dbReference type="PROSITE" id="PS51257">
    <property type="entry name" value="PROKAR_LIPOPROTEIN"/>
    <property type="match status" value="1"/>
</dbReference>
<comment type="subcellular location">
    <subcellularLocation>
        <location evidence="1">Cell outer membrane</location>
    </subcellularLocation>
</comment>
<feature type="signal peptide" evidence="6">
    <location>
        <begin position="1"/>
        <end position="19"/>
    </location>
</feature>
<dbReference type="InterPro" id="IPR011990">
    <property type="entry name" value="TPR-like_helical_dom_sf"/>
</dbReference>
<gene>
    <name evidence="9" type="ORF">PSM36_1228</name>
</gene>
<evidence type="ECO:0000256" key="1">
    <source>
        <dbReference type="ARBA" id="ARBA00004442"/>
    </source>
</evidence>
<dbReference type="KEGG" id="psac:PSM36_1228"/>
<dbReference type="Gene3D" id="1.25.40.390">
    <property type="match status" value="1"/>
</dbReference>
<dbReference type="SUPFAM" id="SSF48452">
    <property type="entry name" value="TPR-like"/>
    <property type="match status" value="1"/>
</dbReference>
<dbReference type="Pfam" id="PF14322">
    <property type="entry name" value="SusD-like_3"/>
    <property type="match status" value="1"/>
</dbReference>
<organism evidence="9 10">
    <name type="scientific">Proteiniphilum saccharofermentans</name>
    <dbReference type="NCBI Taxonomy" id="1642647"/>
    <lineage>
        <taxon>Bacteria</taxon>
        <taxon>Pseudomonadati</taxon>
        <taxon>Bacteroidota</taxon>
        <taxon>Bacteroidia</taxon>
        <taxon>Bacteroidales</taxon>
        <taxon>Dysgonomonadaceae</taxon>
        <taxon>Proteiniphilum</taxon>
    </lineage>
</organism>
<evidence type="ECO:0000259" key="7">
    <source>
        <dbReference type="Pfam" id="PF07980"/>
    </source>
</evidence>
<sequence length="645" mass="74368">MKELKKLIIAISLFTFAFACEDYLDVIPDNVPTIDHAFLDRTSAEKYLATCYTYLPNLATPAGDPAILGSDEWWAIEDQTYNGTTTNYAGLKLKKGELNSNDPLFNFWDGLNGGRACYRAIRDCNVFLENIHKVGNDLSQEEAKRWIAEVKFLKAYYHYYLMRMYGPVPIIKENISISAGIEEVRVYRDPFDEGIEYIISLLDEAAPDLPIQIMNVSAELGRITRSIALSLKAEILVMAASPLFNGNPDYRSFKDSRGVALFSQEYSRDKWVKAADACKDAIDACLLGGHDLYEFTKQTNISDSTKRLMSLRHVVTDKWNKEIIWTAAKLSMYDYQRGTTPFFFMEQAQWTPTNPFMCPTLRMAELFYTKNGVPIEEDIQFEYGNRFQTEPAPVDHRYYIQSGYETAKLNIGRETRFYANLAFDGAIWFGNGRFRDVGDGSANEQSWVIRTKKGEPQGKASNLRYSLSGYWVRKTSHFESVSTSSSSVVVVRSTFPIIRLADLYLLYAEALNESLDSPTEEVYHYIDLVRERAALKGVVESWQNYSRYPSKPSTKEAMREIIQHERMIELAFEGKRFWDIRRWKTAHVWLNQPIRGLNPEGETPVEHNTVRVLYTPEFSTKDYLFPIRQHNLRVNTNLEQNPYWK</sequence>
<dbReference type="InterPro" id="IPR012944">
    <property type="entry name" value="SusD_RagB_dom"/>
</dbReference>
<protein>
    <submittedName>
        <fullName evidence="9">SusD family</fullName>
    </submittedName>
</protein>
<keyword evidence="4" id="KW-0472">Membrane</keyword>